<dbReference type="AlphaFoldDB" id="A0A7D9DD25"/>
<evidence type="ECO:0000313" key="2">
    <source>
        <dbReference type="Proteomes" id="UP001152795"/>
    </source>
</evidence>
<keyword evidence="2" id="KW-1185">Reference proteome</keyword>
<proteinExistence type="predicted"/>
<sequence length="303" mass="34361">MSLPEKIDAENQQKTLRVLNVTYPLTIENVSKESCGIRIQYIWSIFRYFDEDLPTHVNRKPTESVSFDTGWLYVPSGHYTLDKLLQVLNAYVNEYGMYLTELPSKRVGVTLNIGGVSFLHQYNTGKVVKTKGLKPVGSYIKLDFTKNLQYMLGLDDWVLHPTVAWYKENYFYDNTPPLSPLELITNTVFMKMDGATPESYDPALGTFYGAHLPDMTNGLTRMFVYCDEVVASMVGNVYGKLLAVLKIETGDMGSANLYTYTCPETTVKFTRSQIDKLHIKVCDTNYNLIQFSAGTFGLECVIE</sequence>
<gene>
    <name evidence="1" type="ORF">PACLA_8A028557</name>
</gene>
<name>A0A7D9DD25_PARCT</name>
<evidence type="ECO:0000313" key="1">
    <source>
        <dbReference type="EMBL" id="CAB3982337.1"/>
    </source>
</evidence>
<dbReference type="OrthoDB" id="6422898at2759"/>
<dbReference type="Proteomes" id="UP001152795">
    <property type="component" value="Unassembled WGS sequence"/>
</dbReference>
<accession>A0A7D9DD25</accession>
<reference evidence="1" key="1">
    <citation type="submission" date="2020-04" db="EMBL/GenBank/DDBJ databases">
        <authorList>
            <person name="Alioto T."/>
            <person name="Alioto T."/>
            <person name="Gomez Garrido J."/>
        </authorList>
    </citation>
    <scope>NUCLEOTIDE SEQUENCE</scope>
    <source>
        <strain evidence="1">A484AB</strain>
    </source>
</reference>
<organism evidence="1 2">
    <name type="scientific">Paramuricea clavata</name>
    <name type="common">Red gorgonian</name>
    <name type="synonym">Violescent sea-whip</name>
    <dbReference type="NCBI Taxonomy" id="317549"/>
    <lineage>
        <taxon>Eukaryota</taxon>
        <taxon>Metazoa</taxon>
        <taxon>Cnidaria</taxon>
        <taxon>Anthozoa</taxon>
        <taxon>Octocorallia</taxon>
        <taxon>Malacalcyonacea</taxon>
        <taxon>Plexauridae</taxon>
        <taxon>Paramuricea</taxon>
    </lineage>
</organism>
<comment type="caution">
    <text evidence="1">The sequence shown here is derived from an EMBL/GenBank/DDBJ whole genome shotgun (WGS) entry which is preliminary data.</text>
</comment>
<dbReference type="EMBL" id="CACRXK020000490">
    <property type="protein sequence ID" value="CAB3982337.1"/>
    <property type="molecule type" value="Genomic_DNA"/>
</dbReference>
<protein>
    <submittedName>
        <fullName evidence="1">Uncharacterized protein</fullName>
    </submittedName>
</protein>